<keyword evidence="2" id="KW-0812">Transmembrane</keyword>
<evidence type="ECO:0000256" key="2">
    <source>
        <dbReference type="SAM" id="Phobius"/>
    </source>
</evidence>
<protein>
    <submittedName>
        <fullName evidence="3">Uncharacterized protein</fullName>
    </submittedName>
</protein>
<keyword evidence="2" id="KW-0472">Membrane</keyword>
<evidence type="ECO:0000256" key="1">
    <source>
        <dbReference type="SAM" id="MobiDB-lite"/>
    </source>
</evidence>
<organism evidence="3 4">
    <name type="scientific">Crepidotus variabilis</name>
    <dbReference type="NCBI Taxonomy" id="179855"/>
    <lineage>
        <taxon>Eukaryota</taxon>
        <taxon>Fungi</taxon>
        <taxon>Dikarya</taxon>
        <taxon>Basidiomycota</taxon>
        <taxon>Agaricomycotina</taxon>
        <taxon>Agaricomycetes</taxon>
        <taxon>Agaricomycetidae</taxon>
        <taxon>Agaricales</taxon>
        <taxon>Agaricineae</taxon>
        <taxon>Crepidotaceae</taxon>
        <taxon>Crepidotus</taxon>
    </lineage>
</organism>
<name>A0A9P6ESI9_9AGAR</name>
<dbReference type="Proteomes" id="UP000807306">
    <property type="component" value="Unassembled WGS sequence"/>
</dbReference>
<dbReference type="EMBL" id="MU157827">
    <property type="protein sequence ID" value="KAF9534058.1"/>
    <property type="molecule type" value="Genomic_DNA"/>
</dbReference>
<evidence type="ECO:0000313" key="3">
    <source>
        <dbReference type="EMBL" id="KAF9534058.1"/>
    </source>
</evidence>
<keyword evidence="2" id="KW-1133">Transmembrane helix</keyword>
<feature type="transmembrane region" description="Helical" evidence="2">
    <location>
        <begin position="320"/>
        <end position="342"/>
    </location>
</feature>
<sequence length="343" mass="35791">MAQVTGTYPAVPLISKHFDSPADLPYKVDDDTHLVRGTQYGFNICNSTTENQQSNCQTFYFNGPNDFCITAPPEPGKLVADLEGEMVAWCSKPGYGTRLIPSGAITGLEFRKTPDYIQVVGFIDQTQVNMSKDDYGGEMDSGGADGRGNPMGGVFFSSAFGPLVNAPNWVNFIGGGQFALKVCDPSKPDRFHNCEHIYDRIGAAYNLPNAAKDGVFVQCDADNADFPGVYTSNGQVMTYTQPDEALGAITTMPYQPKVPASSNCKTLTSAQLFTGLPSGSASVTGSSTGKATGSSSSGPKATGSSSSTGSASPSKSTDSGANAIVISSAATVFGVIFAGLFLA</sequence>
<evidence type="ECO:0000313" key="4">
    <source>
        <dbReference type="Proteomes" id="UP000807306"/>
    </source>
</evidence>
<reference evidence="3" key="1">
    <citation type="submission" date="2020-11" db="EMBL/GenBank/DDBJ databases">
        <authorList>
            <consortium name="DOE Joint Genome Institute"/>
            <person name="Ahrendt S."/>
            <person name="Riley R."/>
            <person name="Andreopoulos W."/>
            <person name="Labutti K."/>
            <person name="Pangilinan J."/>
            <person name="Ruiz-Duenas F.J."/>
            <person name="Barrasa J.M."/>
            <person name="Sanchez-Garcia M."/>
            <person name="Camarero S."/>
            <person name="Miyauchi S."/>
            <person name="Serrano A."/>
            <person name="Linde D."/>
            <person name="Babiker R."/>
            <person name="Drula E."/>
            <person name="Ayuso-Fernandez I."/>
            <person name="Pacheco R."/>
            <person name="Padilla G."/>
            <person name="Ferreira P."/>
            <person name="Barriuso J."/>
            <person name="Kellner H."/>
            <person name="Castanera R."/>
            <person name="Alfaro M."/>
            <person name="Ramirez L."/>
            <person name="Pisabarro A.G."/>
            <person name="Kuo A."/>
            <person name="Tritt A."/>
            <person name="Lipzen A."/>
            <person name="He G."/>
            <person name="Yan M."/>
            <person name="Ng V."/>
            <person name="Cullen D."/>
            <person name="Martin F."/>
            <person name="Rosso M.-N."/>
            <person name="Henrissat B."/>
            <person name="Hibbett D."/>
            <person name="Martinez A.T."/>
            <person name="Grigoriev I.V."/>
        </authorList>
    </citation>
    <scope>NUCLEOTIDE SEQUENCE</scope>
    <source>
        <strain evidence="3">CBS 506.95</strain>
    </source>
</reference>
<comment type="caution">
    <text evidence="3">The sequence shown here is derived from an EMBL/GenBank/DDBJ whole genome shotgun (WGS) entry which is preliminary data.</text>
</comment>
<accession>A0A9P6ESI9</accession>
<feature type="region of interest" description="Disordered" evidence="1">
    <location>
        <begin position="279"/>
        <end position="317"/>
    </location>
</feature>
<dbReference type="OrthoDB" id="2564904at2759"/>
<gene>
    <name evidence="3" type="ORF">CPB83DRAFT_756677</name>
</gene>
<keyword evidence="4" id="KW-1185">Reference proteome</keyword>
<dbReference type="AlphaFoldDB" id="A0A9P6ESI9"/>
<proteinExistence type="predicted"/>